<evidence type="ECO:0000313" key="5">
    <source>
        <dbReference type="Proteomes" id="UP000317344"/>
    </source>
</evidence>
<evidence type="ECO:0000256" key="2">
    <source>
        <dbReference type="SAM" id="Phobius"/>
    </source>
</evidence>
<dbReference type="OrthoDB" id="4751411at2"/>
<organism evidence="4 5">
    <name type="scientific">Tomitella fengzijianii</name>
    <dbReference type="NCBI Taxonomy" id="2597660"/>
    <lineage>
        <taxon>Bacteria</taxon>
        <taxon>Bacillati</taxon>
        <taxon>Actinomycetota</taxon>
        <taxon>Actinomycetes</taxon>
        <taxon>Mycobacteriales</taxon>
        <taxon>Tomitella</taxon>
    </lineage>
</organism>
<keyword evidence="2" id="KW-0472">Membrane</keyword>
<sequence length="212" mass="22755">MHMRTNDSAKHLRRRTQDLPGLAAMDDRIGTQKPVRMHLRRKREAGMNAVAERRGTSGRVLGGYPVPVRTAPPERPRTGRRRGIDRTDAWRRPAGTPAALPRRAVRMSTARHAPAAGVTERRGLAAAVAIALLLAVVIFVAAQVRSIDATTMPDDVTTVEVAGGDTLSSIARDAAPEVPVGRMVERIIALNGLDGAAVRAGQSLVVPWAHAQ</sequence>
<protein>
    <submittedName>
        <fullName evidence="4">LysM peptidoglycan-binding domain-containing protein</fullName>
    </submittedName>
</protein>
<dbReference type="InterPro" id="IPR018392">
    <property type="entry name" value="LysM"/>
</dbReference>
<dbReference type="AlphaFoldDB" id="A0A516X3I0"/>
<feature type="compositionally biased region" description="Basic and acidic residues" evidence="1">
    <location>
        <begin position="72"/>
        <end position="81"/>
    </location>
</feature>
<dbReference type="Pfam" id="PF01476">
    <property type="entry name" value="LysM"/>
    <property type="match status" value="1"/>
</dbReference>
<proteinExistence type="predicted"/>
<dbReference type="CDD" id="cd00118">
    <property type="entry name" value="LysM"/>
    <property type="match status" value="1"/>
</dbReference>
<accession>A0A516X3I0</accession>
<feature type="region of interest" description="Disordered" evidence="1">
    <location>
        <begin position="57"/>
        <end position="81"/>
    </location>
</feature>
<name>A0A516X3I0_9ACTN</name>
<feature type="transmembrane region" description="Helical" evidence="2">
    <location>
        <begin position="124"/>
        <end position="144"/>
    </location>
</feature>
<gene>
    <name evidence="4" type="ORF">FO059_10220</name>
</gene>
<dbReference type="InterPro" id="IPR036779">
    <property type="entry name" value="LysM_dom_sf"/>
</dbReference>
<reference evidence="4 5" key="1">
    <citation type="submission" date="2019-07" db="EMBL/GenBank/DDBJ databases">
        <title>Tomitella cavernea sp. nov., an actinomycete isolated from soil.</title>
        <authorList>
            <person name="Cheng J."/>
        </authorList>
    </citation>
    <scope>NUCLEOTIDE SEQUENCE [LARGE SCALE GENOMIC DNA]</scope>
    <source>
        <strain evidence="4 5">HY188</strain>
    </source>
</reference>
<keyword evidence="2" id="KW-0812">Transmembrane</keyword>
<keyword evidence="5" id="KW-1185">Reference proteome</keyword>
<dbReference type="SUPFAM" id="SSF54106">
    <property type="entry name" value="LysM domain"/>
    <property type="match status" value="1"/>
</dbReference>
<evidence type="ECO:0000256" key="1">
    <source>
        <dbReference type="SAM" id="MobiDB-lite"/>
    </source>
</evidence>
<dbReference type="EMBL" id="CP041765">
    <property type="protein sequence ID" value="QDQ97629.1"/>
    <property type="molecule type" value="Genomic_DNA"/>
</dbReference>
<evidence type="ECO:0000313" key="4">
    <source>
        <dbReference type="EMBL" id="QDQ97629.1"/>
    </source>
</evidence>
<feature type="domain" description="LysM" evidence="3">
    <location>
        <begin position="157"/>
        <end position="206"/>
    </location>
</feature>
<dbReference type="Gene3D" id="3.10.350.10">
    <property type="entry name" value="LysM domain"/>
    <property type="match status" value="1"/>
</dbReference>
<keyword evidence="2" id="KW-1133">Transmembrane helix</keyword>
<dbReference type="Proteomes" id="UP000317344">
    <property type="component" value="Chromosome"/>
</dbReference>
<evidence type="ECO:0000259" key="3">
    <source>
        <dbReference type="PROSITE" id="PS51782"/>
    </source>
</evidence>
<dbReference type="KEGG" id="toy:FO059_10220"/>
<reference evidence="4 5" key="2">
    <citation type="submission" date="2019-07" db="EMBL/GenBank/DDBJ databases">
        <authorList>
            <person name="Huang Y."/>
        </authorList>
    </citation>
    <scope>NUCLEOTIDE SEQUENCE [LARGE SCALE GENOMIC DNA]</scope>
    <source>
        <strain evidence="4 5">HY188</strain>
    </source>
</reference>
<dbReference type="SMART" id="SM00257">
    <property type="entry name" value="LysM"/>
    <property type="match status" value="1"/>
</dbReference>
<dbReference type="PROSITE" id="PS51782">
    <property type="entry name" value="LYSM"/>
    <property type="match status" value="1"/>
</dbReference>